<evidence type="ECO:0000256" key="1">
    <source>
        <dbReference type="ARBA" id="ARBA00004141"/>
    </source>
</evidence>
<name>A0ABT7FDG1_9RHOB</name>
<dbReference type="EMBL" id="JASNJE010000006">
    <property type="protein sequence ID" value="MDK3072854.1"/>
    <property type="molecule type" value="Genomic_DNA"/>
</dbReference>
<evidence type="ECO:0000259" key="6">
    <source>
        <dbReference type="Pfam" id="PF00999"/>
    </source>
</evidence>
<comment type="caution">
    <text evidence="7">The sequence shown here is derived from an EMBL/GenBank/DDBJ whole genome shotgun (WGS) entry which is preliminary data.</text>
</comment>
<dbReference type="Gene3D" id="1.20.1530.20">
    <property type="match status" value="1"/>
</dbReference>
<evidence type="ECO:0000256" key="5">
    <source>
        <dbReference type="SAM" id="Phobius"/>
    </source>
</evidence>
<feature type="transmembrane region" description="Helical" evidence="5">
    <location>
        <begin position="160"/>
        <end position="178"/>
    </location>
</feature>
<sequence length="390" mass="39957">MGGDANGLIALGVLFLAGLVADELGRRTRLPRVTLLLGCGLLAGAPGFDLLPASVSDLYPVVTVIALCMLAFLLGGALSVETLRAHGRAILLVSLSVVAVTLAVVTAGLAALGLPLAAALILGAIATATDPAASYDVLRETGADTGFARTLKGIVAIDDAWGLIVFSLALVLVQAWTGTATEAGMLGETAYEIVGSLALGAVIGLPAAVLTGRLSGGEPLRIEALGLVFLTAGLSVWLDLSYLISGMTVGAIIVNLARHHTKAFHEIENIQWPFMVIFFILAGATLDLEALATIGPIGAGYMLLRILARILGGWLGAALAGAPRAERPWYGPALLPQAGVAIGMALIAVEYLPDHGAFIMALTIGATVVFEMFGPLATRLAIRKTSGAET</sequence>
<dbReference type="Pfam" id="PF00999">
    <property type="entry name" value="Na_H_Exchanger"/>
    <property type="match status" value="1"/>
</dbReference>
<dbReference type="PANTHER" id="PTHR43021">
    <property type="entry name" value="NA(+)/H(+) ANTIPORTER-RELATED"/>
    <property type="match status" value="1"/>
</dbReference>
<dbReference type="InterPro" id="IPR006153">
    <property type="entry name" value="Cation/H_exchanger_TM"/>
</dbReference>
<dbReference type="PANTHER" id="PTHR43021:SF2">
    <property type="entry name" value="CATION_H+ EXCHANGER DOMAIN-CONTAINING PROTEIN"/>
    <property type="match status" value="1"/>
</dbReference>
<evidence type="ECO:0000313" key="7">
    <source>
        <dbReference type="EMBL" id="MDK3072854.1"/>
    </source>
</evidence>
<accession>A0ABT7FDG1</accession>
<feature type="transmembrane region" description="Helical" evidence="5">
    <location>
        <begin position="190"/>
        <end position="212"/>
    </location>
</feature>
<feature type="transmembrane region" description="Helical" evidence="5">
    <location>
        <begin position="6"/>
        <end position="21"/>
    </location>
</feature>
<evidence type="ECO:0000256" key="4">
    <source>
        <dbReference type="ARBA" id="ARBA00023136"/>
    </source>
</evidence>
<feature type="transmembrane region" description="Helical" evidence="5">
    <location>
        <begin position="33"/>
        <end position="52"/>
    </location>
</feature>
<gene>
    <name evidence="7" type="ORF">QO034_07010</name>
</gene>
<feature type="domain" description="Cation/H+ exchanger transmembrane" evidence="6">
    <location>
        <begin position="14"/>
        <end position="369"/>
    </location>
</feature>
<dbReference type="InterPro" id="IPR038770">
    <property type="entry name" value="Na+/solute_symporter_sf"/>
</dbReference>
<protein>
    <submittedName>
        <fullName evidence="7">Cation:proton antiporter</fullName>
    </submittedName>
</protein>
<feature type="transmembrane region" description="Helical" evidence="5">
    <location>
        <begin position="269"/>
        <end position="286"/>
    </location>
</feature>
<reference evidence="7 8" key="1">
    <citation type="submission" date="2023-05" db="EMBL/GenBank/DDBJ databases">
        <title>Sedimentitalea sp. nov. JM2-8.</title>
        <authorList>
            <person name="Huang J."/>
        </authorList>
    </citation>
    <scope>NUCLEOTIDE SEQUENCE [LARGE SCALE GENOMIC DNA]</scope>
    <source>
        <strain evidence="7 8">JM2-8</strain>
    </source>
</reference>
<organism evidence="7 8">
    <name type="scientific">Sedimentitalea xiamensis</name>
    <dbReference type="NCBI Taxonomy" id="3050037"/>
    <lineage>
        <taxon>Bacteria</taxon>
        <taxon>Pseudomonadati</taxon>
        <taxon>Pseudomonadota</taxon>
        <taxon>Alphaproteobacteria</taxon>
        <taxon>Rhodobacterales</taxon>
        <taxon>Paracoccaceae</taxon>
        <taxon>Sedimentitalea</taxon>
    </lineage>
</organism>
<feature type="transmembrane region" description="Helical" evidence="5">
    <location>
        <begin position="224"/>
        <end position="257"/>
    </location>
</feature>
<keyword evidence="8" id="KW-1185">Reference proteome</keyword>
<evidence type="ECO:0000256" key="3">
    <source>
        <dbReference type="ARBA" id="ARBA00022989"/>
    </source>
</evidence>
<keyword evidence="3 5" id="KW-1133">Transmembrane helix</keyword>
<comment type="subcellular location">
    <subcellularLocation>
        <location evidence="1">Membrane</location>
        <topology evidence="1">Multi-pass membrane protein</topology>
    </subcellularLocation>
</comment>
<feature type="transmembrane region" description="Helical" evidence="5">
    <location>
        <begin position="298"/>
        <end position="322"/>
    </location>
</feature>
<evidence type="ECO:0000256" key="2">
    <source>
        <dbReference type="ARBA" id="ARBA00022692"/>
    </source>
</evidence>
<feature type="transmembrane region" description="Helical" evidence="5">
    <location>
        <begin position="58"/>
        <end position="78"/>
    </location>
</feature>
<keyword evidence="2 5" id="KW-0812">Transmembrane</keyword>
<feature type="transmembrane region" description="Helical" evidence="5">
    <location>
        <begin position="90"/>
        <end position="112"/>
    </location>
</feature>
<feature type="transmembrane region" description="Helical" evidence="5">
    <location>
        <begin position="355"/>
        <end position="374"/>
    </location>
</feature>
<dbReference type="RefSeq" id="WP_284484795.1">
    <property type="nucleotide sequence ID" value="NZ_JASNJE010000006.1"/>
</dbReference>
<proteinExistence type="predicted"/>
<keyword evidence="4 5" id="KW-0472">Membrane</keyword>
<dbReference type="Proteomes" id="UP001227126">
    <property type="component" value="Unassembled WGS sequence"/>
</dbReference>
<feature type="transmembrane region" description="Helical" evidence="5">
    <location>
        <begin position="329"/>
        <end position="349"/>
    </location>
</feature>
<evidence type="ECO:0000313" key="8">
    <source>
        <dbReference type="Proteomes" id="UP001227126"/>
    </source>
</evidence>